<evidence type="ECO:0000313" key="9">
    <source>
        <dbReference type="Proteomes" id="UP000199665"/>
    </source>
</evidence>
<evidence type="ECO:0000313" key="8">
    <source>
        <dbReference type="EMBL" id="SEB85579.1"/>
    </source>
</evidence>
<feature type="transmembrane region" description="Helical" evidence="6">
    <location>
        <begin position="66"/>
        <end position="84"/>
    </location>
</feature>
<feature type="transmembrane region" description="Helical" evidence="6">
    <location>
        <begin position="214"/>
        <end position="233"/>
    </location>
</feature>
<keyword evidence="4 6" id="KW-1133">Transmembrane helix</keyword>
<feature type="transmembrane region" description="Helical" evidence="6">
    <location>
        <begin position="90"/>
        <end position="114"/>
    </location>
</feature>
<proteinExistence type="predicted"/>
<comment type="caution">
    <text evidence="8">The sequence shown here is derived from an EMBL/GenBank/DDBJ whole genome shotgun (WGS) entry which is preliminary data.</text>
</comment>
<evidence type="ECO:0000256" key="1">
    <source>
        <dbReference type="ARBA" id="ARBA00004651"/>
    </source>
</evidence>
<evidence type="ECO:0000256" key="3">
    <source>
        <dbReference type="ARBA" id="ARBA00022692"/>
    </source>
</evidence>
<feature type="transmembrane region" description="Helical" evidence="6">
    <location>
        <begin position="240"/>
        <end position="259"/>
    </location>
</feature>
<dbReference type="PANTHER" id="PTHR32322">
    <property type="entry name" value="INNER MEMBRANE TRANSPORTER"/>
    <property type="match status" value="1"/>
</dbReference>
<feature type="transmembrane region" description="Helical" evidence="6">
    <location>
        <begin position="265"/>
        <end position="285"/>
    </location>
</feature>
<dbReference type="RefSeq" id="WP_090462705.1">
    <property type="nucleotide sequence ID" value="NZ_FNRV01000001.1"/>
</dbReference>
<dbReference type="EMBL" id="FNRV01000001">
    <property type="protein sequence ID" value="SEB85579.1"/>
    <property type="molecule type" value="Genomic_DNA"/>
</dbReference>
<evidence type="ECO:0000256" key="5">
    <source>
        <dbReference type="ARBA" id="ARBA00023136"/>
    </source>
</evidence>
<dbReference type="SUPFAM" id="SSF103481">
    <property type="entry name" value="Multidrug resistance efflux transporter EmrE"/>
    <property type="match status" value="2"/>
</dbReference>
<name>A0ABY0XPU9_9PSED</name>
<keyword evidence="5 6" id="KW-0472">Membrane</keyword>
<feature type="domain" description="EamA" evidence="7">
    <location>
        <begin position="29"/>
        <end position="138"/>
    </location>
</feature>
<feature type="domain" description="EamA" evidence="7">
    <location>
        <begin position="149"/>
        <end position="285"/>
    </location>
</feature>
<evidence type="ECO:0000256" key="6">
    <source>
        <dbReference type="SAM" id="Phobius"/>
    </source>
</evidence>
<dbReference type="InterPro" id="IPR050638">
    <property type="entry name" value="AA-Vitamin_Transporters"/>
</dbReference>
<feature type="transmembrane region" description="Helical" evidence="6">
    <location>
        <begin position="182"/>
        <end position="202"/>
    </location>
</feature>
<sequence>MSLSKNRAIIELTVGGLMLSLSALAVAFAHIGAGGAGFYRMLFASILCFLLLKVRRIPVLLKSYRAQLYTGLAGVFLAIDLVLWHQSIYVVGPGIGSILTNCQVFFMTVLGMCLLKERPSIYFLISILLAFVGLYLLLVPEMTSSLGIKGVVFGVLSGLAYAICVYFLKINTQLPDGGGDKTAQMLNLGIWAALVLLGYAMFNGESLAIVDAQTLVMLIIYGVFVQFVGWLLVNRSIGSISLGVAGLILLLEPVITYFIDVTFLGKASSTFQVCGALLTIFAVYIGSIKPPEKVQPLPPAKEQKRAGPLRG</sequence>
<dbReference type="PANTHER" id="PTHR32322:SF18">
    <property type="entry name" value="S-ADENOSYLMETHIONINE_S-ADENOSYLHOMOCYSTEINE TRANSPORTER"/>
    <property type="match status" value="1"/>
</dbReference>
<protein>
    <submittedName>
        <fullName evidence="8">Threonine/homoserine efflux transporter RhtA</fullName>
    </submittedName>
</protein>
<evidence type="ECO:0000256" key="4">
    <source>
        <dbReference type="ARBA" id="ARBA00022989"/>
    </source>
</evidence>
<feature type="transmembrane region" description="Helical" evidence="6">
    <location>
        <begin position="12"/>
        <end position="31"/>
    </location>
</feature>
<feature type="transmembrane region" description="Helical" evidence="6">
    <location>
        <begin position="150"/>
        <end position="170"/>
    </location>
</feature>
<accession>A0ABY0XPU9</accession>
<comment type="subcellular location">
    <subcellularLocation>
        <location evidence="1">Cell membrane</location>
        <topology evidence="1">Multi-pass membrane protein</topology>
    </subcellularLocation>
</comment>
<feature type="transmembrane region" description="Helical" evidence="6">
    <location>
        <begin position="121"/>
        <end position="138"/>
    </location>
</feature>
<dbReference type="InterPro" id="IPR037185">
    <property type="entry name" value="EmrE-like"/>
</dbReference>
<evidence type="ECO:0000259" key="7">
    <source>
        <dbReference type="Pfam" id="PF00892"/>
    </source>
</evidence>
<dbReference type="Pfam" id="PF00892">
    <property type="entry name" value="EamA"/>
    <property type="match status" value="2"/>
</dbReference>
<organism evidence="8 9">
    <name type="scientific">Pseudomonas mohnii</name>
    <dbReference type="NCBI Taxonomy" id="395600"/>
    <lineage>
        <taxon>Bacteria</taxon>
        <taxon>Pseudomonadati</taxon>
        <taxon>Pseudomonadota</taxon>
        <taxon>Gammaproteobacteria</taxon>
        <taxon>Pseudomonadales</taxon>
        <taxon>Pseudomonadaceae</taxon>
        <taxon>Pseudomonas</taxon>
    </lineage>
</organism>
<gene>
    <name evidence="8" type="ORF">SAMN05216205_0819</name>
</gene>
<reference evidence="8 9" key="1">
    <citation type="submission" date="2016-10" db="EMBL/GenBank/DDBJ databases">
        <authorList>
            <person name="Varghese N."/>
            <person name="Submissions S."/>
        </authorList>
    </citation>
    <scope>NUCLEOTIDE SEQUENCE [LARGE SCALE GENOMIC DNA]</scope>
    <source>
        <strain evidence="8 9">DSM 18327</strain>
    </source>
</reference>
<evidence type="ECO:0000256" key="2">
    <source>
        <dbReference type="ARBA" id="ARBA00022475"/>
    </source>
</evidence>
<keyword evidence="9" id="KW-1185">Reference proteome</keyword>
<keyword evidence="2" id="KW-1003">Cell membrane</keyword>
<feature type="transmembrane region" description="Helical" evidence="6">
    <location>
        <begin position="37"/>
        <end position="54"/>
    </location>
</feature>
<dbReference type="Proteomes" id="UP000199665">
    <property type="component" value="Unassembled WGS sequence"/>
</dbReference>
<keyword evidence="3 6" id="KW-0812">Transmembrane</keyword>
<dbReference type="InterPro" id="IPR000620">
    <property type="entry name" value="EamA_dom"/>
</dbReference>